<dbReference type="AlphaFoldDB" id="A0A9P8DUS0"/>
<feature type="domain" description="Glutamyl/glutaminyl-tRNA synthetase class Ib catalytic" evidence="8">
    <location>
        <begin position="42"/>
        <end position="192"/>
    </location>
</feature>
<evidence type="ECO:0000313" key="9">
    <source>
        <dbReference type="EMBL" id="KAG9654405.1"/>
    </source>
</evidence>
<dbReference type="InterPro" id="IPR001412">
    <property type="entry name" value="aa-tRNA-synth_I_CS"/>
</dbReference>
<evidence type="ECO:0000256" key="6">
    <source>
        <dbReference type="RuleBase" id="RU363037"/>
    </source>
</evidence>
<comment type="similarity">
    <text evidence="6">Belongs to the class-I aminoacyl-tRNA synthetase family.</text>
</comment>
<name>A0A9P8DUS0_AURME</name>
<evidence type="ECO:0000256" key="1">
    <source>
        <dbReference type="ARBA" id="ARBA00022598"/>
    </source>
</evidence>
<dbReference type="InterPro" id="IPR000924">
    <property type="entry name" value="Glu/Gln-tRNA-synth"/>
</dbReference>
<dbReference type="InterPro" id="IPR014729">
    <property type="entry name" value="Rossmann-like_a/b/a_fold"/>
</dbReference>
<keyword evidence="4 6" id="KW-0648">Protein biosynthesis</keyword>
<reference evidence="9" key="1">
    <citation type="journal article" date="2021" name="J Fungi (Basel)">
        <title>Virulence traits and population genomics of the black yeast Aureobasidium melanogenum.</title>
        <authorList>
            <person name="Cernosa A."/>
            <person name="Sun X."/>
            <person name="Gostincar C."/>
            <person name="Fang C."/>
            <person name="Gunde-Cimerman N."/>
            <person name="Song Z."/>
        </authorList>
    </citation>
    <scope>NUCLEOTIDE SEQUENCE</scope>
    <source>
        <strain evidence="9">EXF-9911</strain>
    </source>
</reference>
<dbReference type="InterPro" id="IPR020058">
    <property type="entry name" value="Glu/Gln-tRNA-synth_Ib_cat-dom"/>
</dbReference>
<keyword evidence="3 6" id="KW-0067">ATP-binding</keyword>
<dbReference type="GO" id="GO:0005829">
    <property type="term" value="C:cytosol"/>
    <property type="evidence" value="ECO:0007669"/>
    <property type="project" value="TreeGrafter"/>
</dbReference>
<dbReference type="Gene3D" id="3.40.50.620">
    <property type="entry name" value="HUPs"/>
    <property type="match status" value="1"/>
</dbReference>
<evidence type="ECO:0000256" key="3">
    <source>
        <dbReference type="ARBA" id="ARBA00022840"/>
    </source>
</evidence>
<keyword evidence="1 6" id="KW-0436">Ligase</keyword>
<dbReference type="PROSITE" id="PS00178">
    <property type="entry name" value="AA_TRNA_LIGASE_I"/>
    <property type="match status" value="1"/>
</dbReference>
<keyword evidence="2 6" id="KW-0547">Nucleotide-binding</keyword>
<evidence type="ECO:0000313" key="10">
    <source>
        <dbReference type="Proteomes" id="UP000779574"/>
    </source>
</evidence>
<reference evidence="9" key="2">
    <citation type="submission" date="2021-08" db="EMBL/GenBank/DDBJ databases">
        <authorList>
            <person name="Gostincar C."/>
            <person name="Sun X."/>
            <person name="Song Z."/>
            <person name="Gunde-Cimerman N."/>
        </authorList>
    </citation>
    <scope>NUCLEOTIDE SEQUENCE</scope>
    <source>
        <strain evidence="9">EXF-9911</strain>
    </source>
</reference>
<dbReference type="PANTHER" id="PTHR43097">
    <property type="entry name" value="GLUTAMINE-TRNA LIGASE"/>
    <property type="match status" value="1"/>
</dbReference>
<dbReference type="PANTHER" id="PTHR43097:SF4">
    <property type="entry name" value="GLUTAMINE--TRNA LIGASE"/>
    <property type="match status" value="1"/>
</dbReference>
<dbReference type="Proteomes" id="UP000779574">
    <property type="component" value="Unassembled WGS sequence"/>
</dbReference>
<dbReference type="SUPFAM" id="SSF52374">
    <property type="entry name" value="Nucleotidylyl transferase"/>
    <property type="match status" value="1"/>
</dbReference>
<feature type="non-terminal residue" evidence="9">
    <location>
        <position position="267"/>
    </location>
</feature>
<evidence type="ECO:0000256" key="7">
    <source>
        <dbReference type="SAM" id="MobiDB-lite"/>
    </source>
</evidence>
<dbReference type="PRINTS" id="PR00987">
    <property type="entry name" value="TRNASYNTHGLU"/>
</dbReference>
<evidence type="ECO:0000256" key="5">
    <source>
        <dbReference type="ARBA" id="ARBA00023146"/>
    </source>
</evidence>
<dbReference type="GO" id="GO:0006425">
    <property type="term" value="P:glutaminyl-tRNA aminoacylation"/>
    <property type="evidence" value="ECO:0007669"/>
    <property type="project" value="TreeGrafter"/>
</dbReference>
<protein>
    <submittedName>
        <fullName evidence="9">Glutaminyl-tRNA synthetase</fullName>
    </submittedName>
</protein>
<dbReference type="EMBL" id="JAHFXF010002844">
    <property type="protein sequence ID" value="KAG9654405.1"/>
    <property type="molecule type" value="Genomic_DNA"/>
</dbReference>
<proteinExistence type="inferred from homology"/>
<sequence length="267" mass="30442">HKEPAPAKQPAAATPAAPADPNANFKQGWLKGVYNEKPVQDVQTRFPPEPNGYLHIGHAKAITVNFGFARAYGGKCNLRFDDTNPAKEEERYFTSIKDMVSWLGFEPANITYSSDNFDELYRLAEELINRNKAYVCHCTAEEVQKGRGGSDHGPRSVCSHWSRPVDESLEEFRAMRDGKYKAGQALLRMKQYLGTKPEEYAVTEEDSPETKKEKAKLKTLAENPSMWDVAAYRVKDQNYHHRTGHKWRIYPTYEFTHCLCDSFEGIT</sequence>
<dbReference type="GO" id="GO:0005524">
    <property type="term" value="F:ATP binding"/>
    <property type="evidence" value="ECO:0007669"/>
    <property type="project" value="UniProtKB-KW"/>
</dbReference>
<keyword evidence="5 6" id="KW-0030">Aminoacyl-tRNA synthetase</keyword>
<feature type="region of interest" description="Disordered" evidence="7">
    <location>
        <begin position="1"/>
        <end position="22"/>
    </location>
</feature>
<organism evidence="9 10">
    <name type="scientific">Aureobasidium melanogenum</name>
    <name type="common">Aureobasidium pullulans var. melanogenum</name>
    <dbReference type="NCBI Taxonomy" id="46634"/>
    <lineage>
        <taxon>Eukaryota</taxon>
        <taxon>Fungi</taxon>
        <taxon>Dikarya</taxon>
        <taxon>Ascomycota</taxon>
        <taxon>Pezizomycotina</taxon>
        <taxon>Dothideomycetes</taxon>
        <taxon>Dothideomycetidae</taxon>
        <taxon>Dothideales</taxon>
        <taxon>Saccotheciaceae</taxon>
        <taxon>Aureobasidium</taxon>
    </lineage>
</organism>
<evidence type="ECO:0000256" key="2">
    <source>
        <dbReference type="ARBA" id="ARBA00022741"/>
    </source>
</evidence>
<evidence type="ECO:0000256" key="4">
    <source>
        <dbReference type="ARBA" id="ARBA00022917"/>
    </source>
</evidence>
<dbReference type="GO" id="GO:0004819">
    <property type="term" value="F:glutamine-tRNA ligase activity"/>
    <property type="evidence" value="ECO:0007669"/>
    <property type="project" value="TreeGrafter"/>
</dbReference>
<feature type="domain" description="Glutamyl/glutaminyl-tRNA synthetase class Ib catalytic" evidence="8">
    <location>
        <begin position="215"/>
        <end position="267"/>
    </location>
</feature>
<accession>A0A9P8DUS0</accession>
<evidence type="ECO:0000259" key="8">
    <source>
        <dbReference type="Pfam" id="PF00749"/>
    </source>
</evidence>
<feature type="non-terminal residue" evidence="9">
    <location>
        <position position="1"/>
    </location>
</feature>
<dbReference type="Pfam" id="PF00749">
    <property type="entry name" value="tRNA-synt_1c"/>
    <property type="match status" value="2"/>
</dbReference>
<comment type="caution">
    <text evidence="9">The sequence shown here is derived from an EMBL/GenBank/DDBJ whole genome shotgun (WGS) entry which is preliminary data.</text>
</comment>
<gene>
    <name evidence="9" type="ORF">KCU76_g20416</name>
</gene>
<dbReference type="InterPro" id="IPR050132">
    <property type="entry name" value="Gln/Glu-tRNA_Ligase"/>
</dbReference>